<feature type="compositionally biased region" description="Polar residues" evidence="1">
    <location>
        <begin position="23"/>
        <end position="32"/>
    </location>
</feature>
<evidence type="ECO:0008006" key="5">
    <source>
        <dbReference type="Google" id="ProtNLM"/>
    </source>
</evidence>
<dbReference type="GeneID" id="39990384"/>
<dbReference type="AlphaFoldDB" id="A0A1X0NHL3"/>
<proteinExistence type="predicted"/>
<feature type="compositionally biased region" description="Low complexity" evidence="1">
    <location>
        <begin position="237"/>
        <end position="266"/>
    </location>
</feature>
<evidence type="ECO:0000256" key="1">
    <source>
        <dbReference type="SAM" id="MobiDB-lite"/>
    </source>
</evidence>
<sequence length="303" mass="32391">MLVRPIFCLLVFLVIVASVCVSANSSPPSRGASSVAGDTEPVVRDPLSGTLRIVEVNHGDSNTLTPPQAQKIEGEPEQAAVLSQEQDLRQTSQEHQRQEEITEGTMKTDKAKPDAPEKLTPTGDAQPRLTQVTDPKSEVPQGEINRALPQEQEPNESQNTQERDIPSDSNGVSNTNTVSKETEDSKASSTTPSPQTSEDTTASDGTPVNSSQDDIKNIEANSTESRDTTTNTSENINTDTPNTTSNNEESTSTTTTTTTTLPPELTNNKKGDADSSSSISSSVWMRTAAPLLIVAVLFSATMY</sequence>
<feature type="signal peptide" evidence="2">
    <location>
        <begin position="1"/>
        <end position="23"/>
    </location>
</feature>
<evidence type="ECO:0000313" key="4">
    <source>
        <dbReference type="Proteomes" id="UP000192257"/>
    </source>
</evidence>
<dbReference type="EMBL" id="NBCO01000051">
    <property type="protein sequence ID" value="ORC84008.1"/>
    <property type="molecule type" value="Genomic_DNA"/>
</dbReference>
<dbReference type="VEuPathDB" id="TriTrypDB:TM35_000511090"/>
<organism evidence="3 4">
    <name type="scientific">Trypanosoma theileri</name>
    <dbReference type="NCBI Taxonomy" id="67003"/>
    <lineage>
        <taxon>Eukaryota</taxon>
        <taxon>Discoba</taxon>
        <taxon>Euglenozoa</taxon>
        <taxon>Kinetoplastea</taxon>
        <taxon>Metakinetoplastina</taxon>
        <taxon>Trypanosomatida</taxon>
        <taxon>Trypanosomatidae</taxon>
        <taxon>Trypanosoma</taxon>
    </lineage>
</organism>
<feature type="region of interest" description="Disordered" evidence="1">
    <location>
        <begin position="74"/>
        <end position="281"/>
    </location>
</feature>
<reference evidence="3 4" key="1">
    <citation type="submission" date="2017-03" db="EMBL/GenBank/DDBJ databases">
        <title>An alternative strategy for trypanosome survival in the mammalian bloodstream revealed through genome and transcriptome analysis of the ubiquitous bovine parasite Trypanosoma (Megatrypanum) theileri.</title>
        <authorList>
            <person name="Kelly S."/>
            <person name="Ivens A."/>
            <person name="Mott A."/>
            <person name="O'Neill E."/>
            <person name="Emms D."/>
            <person name="Macleod O."/>
            <person name="Voorheis P."/>
            <person name="Matthews J."/>
            <person name="Matthews K."/>
            <person name="Carrington M."/>
        </authorList>
    </citation>
    <scope>NUCLEOTIDE SEQUENCE [LARGE SCALE GENOMIC DNA]</scope>
    <source>
        <strain evidence="3">Edinburgh</strain>
    </source>
</reference>
<dbReference type="Proteomes" id="UP000192257">
    <property type="component" value="Unassembled WGS sequence"/>
</dbReference>
<feature type="region of interest" description="Disordered" evidence="1">
    <location>
        <begin position="23"/>
        <end position="44"/>
    </location>
</feature>
<evidence type="ECO:0000313" key="3">
    <source>
        <dbReference type="EMBL" id="ORC84008.1"/>
    </source>
</evidence>
<feature type="compositionally biased region" description="Basic and acidic residues" evidence="1">
    <location>
        <begin position="86"/>
        <end position="117"/>
    </location>
</feature>
<keyword evidence="4" id="KW-1185">Reference proteome</keyword>
<feature type="compositionally biased region" description="Polar residues" evidence="1">
    <location>
        <begin position="219"/>
        <end position="236"/>
    </location>
</feature>
<feature type="compositionally biased region" description="Polar residues" evidence="1">
    <location>
        <begin position="187"/>
        <end position="212"/>
    </location>
</feature>
<gene>
    <name evidence="3" type="ORF">TM35_000511090</name>
</gene>
<accession>A0A1X0NHL3</accession>
<comment type="caution">
    <text evidence="3">The sequence shown here is derived from an EMBL/GenBank/DDBJ whole genome shotgun (WGS) entry which is preliminary data.</text>
</comment>
<evidence type="ECO:0000256" key="2">
    <source>
        <dbReference type="SAM" id="SignalP"/>
    </source>
</evidence>
<name>A0A1X0NHL3_9TRYP</name>
<feature type="compositionally biased region" description="Polar residues" evidence="1">
    <location>
        <begin position="167"/>
        <end position="179"/>
    </location>
</feature>
<protein>
    <recommendedName>
        <fullName evidence="5">Mucin TcMUCII</fullName>
    </recommendedName>
</protein>
<dbReference type="RefSeq" id="XP_028878074.1">
    <property type="nucleotide sequence ID" value="XM_029030604.1"/>
</dbReference>
<feature type="chain" id="PRO_5012122901" description="Mucin TcMUCII" evidence="2">
    <location>
        <begin position="24"/>
        <end position="303"/>
    </location>
</feature>
<keyword evidence="2" id="KW-0732">Signal</keyword>